<dbReference type="EMBL" id="BEXB01000002">
    <property type="protein sequence ID" value="GAY74756.1"/>
    <property type="molecule type" value="Genomic_DNA"/>
</dbReference>
<proteinExistence type="predicted"/>
<accession>A0A4Y1Z765</accession>
<organism evidence="1 2">
    <name type="scientific">Sporolactobacillus inulinus</name>
    <dbReference type="NCBI Taxonomy" id="2078"/>
    <lineage>
        <taxon>Bacteria</taxon>
        <taxon>Bacillati</taxon>
        <taxon>Bacillota</taxon>
        <taxon>Bacilli</taxon>
        <taxon>Bacillales</taxon>
        <taxon>Sporolactobacillaceae</taxon>
        <taxon>Sporolactobacillus</taxon>
    </lineage>
</organism>
<dbReference type="Proteomes" id="UP000319716">
    <property type="component" value="Unassembled WGS sequence"/>
</dbReference>
<reference evidence="1 2" key="1">
    <citation type="submission" date="2017-11" db="EMBL/GenBank/DDBJ databases">
        <title>Draft Genome Sequence of Sporolactobacillus inulinus NBRC 111894 Isolated from Koso, a Japanese Sugar-Vegetable Fermented Beverage.</title>
        <authorList>
            <person name="Chiou T.Y."/>
            <person name="Oshima K."/>
            <person name="Suda W."/>
            <person name="Hattori M."/>
            <person name="Takahashi T."/>
        </authorList>
    </citation>
    <scope>NUCLEOTIDE SEQUENCE [LARGE SCALE GENOMIC DNA]</scope>
    <source>
        <strain evidence="1 2">NBRC111894</strain>
    </source>
</reference>
<name>A0A4Y1Z765_9BACL</name>
<comment type="caution">
    <text evidence="1">The sequence shown here is derived from an EMBL/GenBank/DDBJ whole genome shotgun (WGS) entry which is preliminary data.</text>
</comment>
<gene>
    <name evidence="1" type="ORF">NBRC111894_310</name>
</gene>
<evidence type="ECO:0000313" key="1">
    <source>
        <dbReference type="EMBL" id="GAY74756.1"/>
    </source>
</evidence>
<dbReference type="AlphaFoldDB" id="A0A4Y1Z765"/>
<evidence type="ECO:0000313" key="2">
    <source>
        <dbReference type="Proteomes" id="UP000319716"/>
    </source>
</evidence>
<sequence length="55" mass="6542">MFSALYFRPQTSFKQIKLKIKTLSCQINFHGIYFLIPFSQRRLIGTVSLFIRLDD</sequence>
<protein>
    <submittedName>
        <fullName evidence="1">Uncharacterized protein</fullName>
    </submittedName>
</protein>